<evidence type="ECO:0000256" key="1">
    <source>
        <dbReference type="SAM" id="MobiDB-lite"/>
    </source>
</evidence>
<dbReference type="AlphaFoldDB" id="A0A9P5SH77"/>
<feature type="compositionally biased region" description="Basic and acidic residues" evidence="1">
    <location>
        <begin position="52"/>
        <end position="75"/>
    </location>
</feature>
<feature type="region of interest" description="Disordered" evidence="1">
    <location>
        <begin position="49"/>
        <end position="83"/>
    </location>
</feature>
<comment type="caution">
    <text evidence="2">The sequence shown here is derived from an EMBL/GenBank/DDBJ whole genome shotgun (WGS) entry which is preliminary data.</text>
</comment>
<name>A0A9P5SH77_9FUNG</name>
<dbReference type="EMBL" id="JAAAUY010000679">
    <property type="protein sequence ID" value="KAF9327296.1"/>
    <property type="molecule type" value="Genomic_DNA"/>
</dbReference>
<organism evidence="2 3">
    <name type="scientific">Podila minutissima</name>
    <dbReference type="NCBI Taxonomy" id="64525"/>
    <lineage>
        <taxon>Eukaryota</taxon>
        <taxon>Fungi</taxon>
        <taxon>Fungi incertae sedis</taxon>
        <taxon>Mucoromycota</taxon>
        <taxon>Mortierellomycotina</taxon>
        <taxon>Mortierellomycetes</taxon>
        <taxon>Mortierellales</taxon>
        <taxon>Mortierellaceae</taxon>
        <taxon>Podila</taxon>
    </lineage>
</organism>
<proteinExistence type="predicted"/>
<keyword evidence="3" id="KW-1185">Reference proteome</keyword>
<evidence type="ECO:0008006" key="4">
    <source>
        <dbReference type="Google" id="ProtNLM"/>
    </source>
</evidence>
<dbReference type="Proteomes" id="UP000696485">
    <property type="component" value="Unassembled WGS sequence"/>
</dbReference>
<evidence type="ECO:0000313" key="3">
    <source>
        <dbReference type="Proteomes" id="UP000696485"/>
    </source>
</evidence>
<dbReference type="Gene3D" id="3.90.228.10">
    <property type="match status" value="1"/>
</dbReference>
<evidence type="ECO:0000313" key="2">
    <source>
        <dbReference type="EMBL" id="KAF9327296.1"/>
    </source>
</evidence>
<reference evidence="2" key="1">
    <citation type="journal article" date="2020" name="Fungal Divers.">
        <title>Resolving the Mortierellaceae phylogeny through synthesis of multi-gene phylogenetics and phylogenomics.</title>
        <authorList>
            <person name="Vandepol N."/>
            <person name="Liber J."/>
            <person name="Desiro A."/>
            <person name="Na H."/>
            <person name="Kennedy M."/>
            <person name="Barry K."/>
            <person name="Grigoriev I.V."/>
            <person name="Miller A.N."/>
            <person name="O'Donnell K."/>
            <person name="Stajich J.E."/>
            <person name="Bonito G."/>
        </authorList>
    </citation>
    <scope>NUCLEOTIDE SEQUENCE</scope>
    <source>
        <strain evidence="2">NVP1</strain>
    </source>
</reference>
<protein>
    <recommendedName>
        <fullName evidence="4">Poly [ADP-ribose] polymerase</fullName>
    </recommendedName>
</protein>
<sequence length="349" mass="38803">MARAPSNHHDLRLFIREVHLVETQSAANTTPTKKRTPRCTLLQSLVIDANDDSNHDGDDEKDQDEGHSASDKGQYDDDDDERQEDDALCSILSGLSTHPKTEAEAHVTHVRRLDPHRDQVTFKRAVDHFHANWTKNNATQVTVESVLEVTSNQHAKFEAYKATIASRKPGYEAERTLYHGTYSCQGKYHYDLQDGATNHKVLQQLCYKNDCATCGILAHGFDLSRSGQGSLVRGQDRIWQRFGHGIYFSPNSSKCHFYSKTGNTGYHPTTKKNFGTMVVAKVVLGSPHHPQRAGKAEEAWTVPPGGHDSVVSRAGDGIVAYEENVVYTPAACLPTAVITYSFTSTTEYN</sequence>
<accession>A0A9P5SH77</accession>
<gene>
    <name evidence="2" type="ORF">BG006_009360</name>
</gene>
<dbReference type="SUPFAM" id="SSF56399">
    <property type="entry name" value="ADP-ribosylation"/>
    <property type="match status" value="1"/>
</dbReference>